<comment type="caution">
    <text evidence="2">The sequence shown here is derived from an EMBL/GenBank/DDBJ whole genome shotgun (WGS) entry which is preliminary data.</text>
</comment>
<feature type="chain" id="PRO_5025601011" evidence="1">
    <location>
        <begin position="31"/>
        <end position="220"/>
    </location>
</feature>
<evidence type="ECO:0000256" key="1">
    <source>
        <dbReference type="SAM" id="SignalP"/>
    </source>
</evidence>
<dbReference type="Proteomes" id="UP000465112">
    <property type="component" value="Chromosome 8"/>
</dbReference>
<gene>
    <name evidence="2" type="ORF">PFLUV_G00104880</name>
</gene>
<accession>A0A6A5FA50</accession>
<feature type="signal peptide" evidence="1">
    <location>
        <begin position="1"/>
        <end position="30"/>
    </location>
</feature>
<keyword evidence="1" id="KW-0732">Signal</keyword>
<proteinExistence type="predicted"/>
<reference evidence="2 3" key="1">
    <citation type="submission" date="2019-06" db="EMBL/GenBank/DDBJ databases">
        <title>A chromosome-scale genome assembly of the European perch, Perca fluviatilis.</title>
        <authorList>
            <person name="Roques C."/>
            <person name="Zahm M."/>
            <person name="Cabau C."/>
            <person name="Klopp C."/>
            <person name="Bouchez O."/>
            <person name="Donnadieu C."/>
            <person name="Kuhl H."/>
            <person name="Gislard M."/>
            <person name="Guendouz S."/>
            <person name="Journot L."/>
            <person name="Haffray P."/>
            <person name="Bestin A."/>
            <person name="Morvezen R."/>
            <person name="Feron R."/>
            <person name="Wen M."/>
            <person name="Jouanno E."/>
            <person name="Herpin A."/>
            <person name="Schartl M."/>
            <person name="Postlethwait J."/>
            <person name="Schaerlinger B."/>
            <person name="Chardard D."/>
            <person name="Lecocq T."/>
            <person name="Poncet C."/>
            <person name="Jaffrelo L."/>
            <person name="Lampietro C."/>
            <person name="Guiguen Y."/>
        </authorList>
    </citation>
    <scope>NUCLEOTIDE SEQUENCE [LARGE SCALE GENOMIC DNA]</scope>
    <source>
        <tissue evidence="2">Blood</tissue>
    </source>
</reference>
<keyword evidence="3" id="KW-1185">Reference proteome</keyword>
<evidence type="ECO:0000313" key="2">
    <source>
        <dbReference type="EMBL" id="KAF1387385.1"/>
    </source>
</evidence>
<dbReference type="AlphaFoldDB" id="A0A6A5FA50"/>
<name>A0A6A5FA50_PERFL</name>
<dbReference type="EMBL" id="VHII01000008">
    <property type="protein sequence ID" value="KAF1387385.1"/>
    <property type="molecule type" value="Genomic_DNA"/>
</dbReference>
<protein>
    <submittedName>
        <fullName evidence="2">Uncharacterized protein</fullName>
    </submittedName>
</protein>
<evidence type="ECO:0000313" key="3">
    <source>
        <dbReference type="Proteomes" id="UP000465112"/>
    </source>
</evidence>
<sequence length="220" mass="24002">MTSQHGCCEKCPCGLSFLSLVLLVIKLSECYLCIICSSFSNATDTDMEIITIQKDVQDDVMRTGSCLSLAVWDDETPGPSYTTAGGRGDEDECLIVGYKKPTAERTPELVQLSSDSVEEEKMKEKLPPLAFLPTIPPCTSCACSSSCREEPDDGTRRPSDTASCRERKLNDTCMKSESCADSIIPNREQPCLNTGPELRHTASEKARLCEAGAVQIRNVC</sequence>
<organism evidence="2 3">
    <name type="scientific">Perca fluviatilis</name>
    <name type="common">European perch</name>
    <dbReference type="NCBI Taxonomy" id="8168"/>
    <lineage>
        <taxon>Eukaryota</taxon>
        <taxon>Metazoa</taxon>
        <taxon>Chordata</taxon>
        <taxon>Craniata</taxon>
        <taxon>Vertebrata</taxon>
        <taxon>Euteleostomi</taxon>
        <taxon>Actinopterygii</taxon>
        <taxon>Neopterygii</taxon>
        <taxon>Teleostei</taxon>
        <taxon>Neoteleostei</taxon>
        <taxon>Acanthomorphata</taxon>
        <taxon>Eupercaria</taxon>
        <taxon>Perciformes</taxon>
        <taxon>Percoidei</taxon>
        <taxon>Percidae</taxon>
        <taxon>Percinae</taxon>
        <taxon>Perca</taxon>
    </lineage>
</organism>